<evidence type="ECO:0000313" key="6">
    <source>
        <dbReference type="Proteomes" id="UP001593833"/>
    </source>
</evidence>
<gene>
    <name evidence="5" type="ORF">ACFL6M_03070</name>
</gene>
<dbReference type="InterPro" id="IPR014755">
    <property type="entry name" value="Cu-Rt/internalin_Ig-like"/>
</dbReference>
<dbReference type="SUPFAM" id="SSF51126">
    <property type="entry name" value="Pectin lyase-like"/>
    <property type="match status" value="1"/>
</dbReference>
<dbReference type="Gene3D" id="2.160.20.10">
    <property type="entry name" value="Single-stranded right-handed beta-helix, Pectin lyase-like"/>
    <property type="match status" value="2"/>
</dbReference>
<dbReference type="InterPro" id="IPR012334">
    <property type="entry name" value="Pectin_lyas_fold"/>
</dbReference>
<evidence type="ECO:0000256" key="2">
    <source>
        <dbReference type="SAM" id="SignalP"/>
    </source>
</evidence>
<dbReference type="NCBIfam" id="TIGR04183">
    <property type="entry name" value="Por_Secre_tail"/>
    <property type="match status" value="1"/>
</dbReference>
<feature type="domain" description="FlgD/Vpr Ig-like" evidence="4">
    <location>
        <begin position="958"/>
        <end position="1014"/>
    </location>
</feature>
<dbReference type="InterPro" id="IPR026444">
    <property type="entry name" value="Secre_tail"/>
</dbReference>
<dbReference type="InterPro" id="IPR039448">
    <property type="entry name" value="Beta_helix"/>
</dbReference>
<dbReference type="Proteomes" id="UP001593833">
    <property type="component" value="Unassembled WGS sequence"/>
</dbReference>
<accession>A0ABV6YJP5</accession>
<feature type="domain" description="Right handed beta helix" evidence="3">
    <location>
        <begin position="638"/>
        <end position="783"/>
    </location>
</feature>
<organism evidence="5 6">
    <name type="scientific">Eiseniibacteriota bacterium</name>
    <dbReference type="NCBI Taxonomy" id="2212470"/>
    <lineage>
        <taxon>Bacteria</taxon>
        <taxon>Candidatus Eiseniibacteriota</taxon>
    </lineage>
</organism>
<evidence type="ECO:0000313" key="5">
    <source>
        <dbReference type="EMBL" id="MFC1572560.1"/>
    </source>
</evidence>
<dbReference type="Pfam" id="PF13860">
    <property type="entry name" value="FlgD_ig"/>
    <property type="match status" value="1"/>
</dbReference>
<dbReference type="Pfam" id="PF13229">
    <property type="entry name" value="Beta_helix"/>
    <property type="match status" value="1"/>
</dbReference>
<feature type="signal peptide" evidence="2">
    <location>
        <begin position="1"/>
        <end position="23"/>
    </location>
</feature>
<dbReference type="PANTHER" id="PTHR11319">
    <property type="entry name" value="G PROTEIN-COUPLED RECEPTOR-RELATED"/>
    <property type="match status" value="1"/>
</dbReference>
<reference evidence="5 6" key="1">
    <citation type="submission" date="2024-09" db="EMBL/GenBank/DDBJ databases">
        <authorList>
            <person name="D'Angelo T."/>
        </authorList>
    </citation>
    <scope>NUCLEOTIDE SEQUENCE [LARGE SCALE GENOMIC DNA]</scope>
    <source>
        <strain evidence="5">SAG AM-320-E07</strain>
    </source>
</reference>
<evidence type="ECO:0000259" key="4">
    <source>
        <dbReference type="Pfam" id="PF13860"/>
    </source>
</evidence>
<keyword evidence="6" id="KW-1185">Reference proteome</keyword>
<dbReference type="EMBL" id="JBHPKH010000021">
    <property type="protein sequence ID" value="MFC1572560.1"/>
    <property type="molecule type" value="Genomic_DNA"/>
</dbReference>
<dbReference type="PANTHER" id="PTHR11319:SF35">
    <property type="entry name" value="OUTER MEMBRANE PROTEIN PMPC-RELATED"/>
    <property type="match status" value="1"/>
</dbReference>
<evidence type="ECO:0000259" key="3">
    <source>
        <dbReference type="Pfam" id="PF13229"/>
    </source>
</evidence>
<evidence type="ECO:0000256" key="1">
    <source>
        <dbReference type="ARBA" id="ARBA00022729"/>
    </source>
</evidence>
<protein>
    <submittedName>
        <fullName evidence="5">Right-handed parallel beta-helix repeat-containing protein</fullName>
    </submittedName>
</protein>
<name>A0ABV6YJP5_UNCEI</name>
<dbReference type="InterPro" id="IPR025965">
    <property type="entry name" value="FlgD/Vpr_Ig-like"/>
</dbReference>
<dbReference type="Gene3D" id="2.60.40.1220">
    <property type="match status" value="1"/>
</dbReference>
<dbReference type="InterPro" id="IPR011050">
    <property type="entry name" value="Pectin_lyase_fold/virulence"/>
</dbReference>
<dbReference type="Gene3D" id="2.60.40.4070">
    <property type="match status" value="1"/>
</dbReference>
<feature type="chain" id="PRO_5045061640" evidence="2">
    <location>
        <begin position="24"/>
        <end position="1027"/>
    </location>
</feature>
<proteinExistence type="predicted"/>
<keyword evidence="1 2" id="KW-0732">Signal</keyword>
<comment type="caution">
    <text evidence="5">The sequence shown here is derived from an EMBL/GenBank/DDBJ whole genome shotgun (WGS) entry which is preliminary data.</text>
</comment>
<sequence length="1027" mass="109461">MKRFTLLLILVLLPAISISISHADDTIFDVQVGFHWEGDEVSIEGVVVTASGRFGFFVQEPDPHMSFGWQFSGIWVFTAGSHLGDVDRGDLVNVTGIYEEYYDFSEIDITSSDCVSGCGYEIVGTGLEPDPVNVVIEEVGEYGPFSENYEGVLIRVDSEDNTLFAGAPDERGQWCIYTDGVGLGDSLLVDSYPADIEGEFDYAPPNEGDLFTHLQGILTYGYGRYSLAPRNCYEDMGRDCLPELRGLWALDDTHVDVRFAVPVDLASGENVLNYTFDSGLTVLAAVRDLTDSRVVHLTTTLQTAGAIDVGHVQGVRSEGELLEMTTAQFTFAQGITSVYSIQHVDNLLQDESEYVDIVVTTSGRVTHVQGSYYYIQEGDASEFRHLFGRVARYGDLAVGDSVKFAGRVREYWEATYVGFAPGVYYYENLGPATDPVVVAKLSPDQIPYCSDSGDLNPPDDNAAEVWENAIVRFGPAYMDEIEFDTEWYGEWWFTSPGHADSCMVDLDDDVNGYGETISYEPSPGARVRMTGILRYRYQTYRIVPRSDADIEIDPIDVVIESDGSGAHPDIQDAIDEAEDGDVVGLGDGTFSGDGNRDIDFLGRDITIRSVSGDPTTCVIDCEGAGRDAHRGFYFHSGESADALVEGVSIINGFASSEGGAVLCTNGSSPTFSDCIFNYNQAGNEGGAVKALDSSPGFAGCDFTDNHAANRGGAVTLRSAVANLDDCLFTDNSAIWGAGIWCRETSGTISGCTFTGNNAGLESPGYGGGLEMYSTPSPTVTGSVFRNNVTNGGWGGGISCRIGADPVLSNCTVVLNEANHGGGIFLTDAAAEVNNTIVAFSVTGSGVECIGGSASLTCCDVSGNDGGDWIGCLAGQLGLSGNIDADPLLCSPTFGVLSLMEDSPCAEENNPGCGRIGALPIGCGPSQHAQDWDSVPAVTALRPPSPNPGSSGTTITFDLPVPGGLRLSVFDVSGRRVNTLASGLWPAGQHRVIWKGDDSKGNSVGQGIYLVRLEAGGFEATRKVTILE</sequence>